<evidence type="ECO:0000313" key="2">
    <source>
        <dbReference type="Proteomes" id="UP000000311"/>
    </source>
</evidence>
<proteinExistence type="predicted"/>
<dbReference type="OMA" id="YISAQCK"/>
<dbReference type="EMBL" id="GL439767">
    <property type="protein sequence ID" value="EFN66786.1"/>
    <property type="molecule type" value="Genomic_DNA"/>
</dbReference>
<evidence type="ECO:0000313" key="1">
    <source>
        <dbReference type="EMBL" id="EFN66786.1"/>
    </source>
</evidence>
<dbReference type="AlphaFoldDB" id="E2AIE3"/>
<reference evidence="1 2" key="1">
    <citation type="journal article" date="2010" name="Science">
        <title>Genomic comparison of the ants Camponotus floridanus and Harpegnathos saltator.</title>
        <authorList>
            <person name="Bonasio R."/>
            <person name="Zhang G."/>
            <person name="Ye C."/>
            <person name="Mutti N.S."/>
            <person name="Fang X."/>
            <person name="Qin N."/>
            <person name="Donahue G."/>
            <person name="Yang P."/>
            <person name="Li Q."/>
            <person name="Li C."/>
            <person name="Zhang P."/>
            <person name="Huang Z."/>
            <person name="Berger S.L."/>
            <person name="Reinberg D."/>
            <person name="Wang J."/>
            <person name="Liebig J."/>
        </authorList>
    </citation>
    <scope>NUCLEOTIDE SEQUENCE [LARGE SCALE GENOMIC DNA]</scope>
    <source>
        <strain evidence="2">C129</strain>
    </source>
</reference>
<accession>E2AIE3</accession>
<dbReference type="InParanoid" id="E2AIE3"/>
<dbReference type="OrthoDB" id="7700262at2759"/>
<feature type="non-terminal residue" evidence="1">
    <location>
        <position position="126"/>
    </location>
</feature>
<sequence>IIRGVPLDLSKAEIIKEIISPFEISSVRRLNRKISNSSNSSEINYVPSKTIAITFKGQVLPKYLHLFWVRYEVHPFVAKVPFCSSCLRLGHSYTQCKSSARCSHCEEDKHADNTQCPNGGFTLPPM</sequence>
<evidence type="ECO:0008006" key="3">
    <source>
        <dbReference type="Google" id="ProtNLM"/>
    </source>
</evidence>
<protein>
    <recommendedName>
        <fullName evidence="3">Nucleic-acid-binding protein from transposon X-element</fullName>
    </recommendedName>
</protein>
<feature type="non-terminal residue" evidence="1">
    <location>
        <position position="1"/>
    </location>
</feature>
<gene>
    <name evidence="1" type="ORF">EAG_01792</name>
</gene>
<keyword evidence="2" id="KW-1185">Reference proteome</keyword>
<dbReference type="Proteomes" id="UP000000311">
    <property type="component" value="Unassembled WGS sequence"/>
</dbReference>
<name>E2AIE3_CAMFO</name>
<organism evidence="2">
    <name type="scientific">Camponotus floridanus</name>
    <name type="common">Florida carpenter ant</name>
    <dbReference type="NCBI Taxonomy" id="104421"/>
    <lineage>
        <taxon>Eukaryota</taxon>
        <taxon>Metazoa</taxon>
        <taxon>Ecdysozoa</taxon>
        <taxon>Arthropoda</taxon>
        <taxon>Hexapoda</taxon>
        <taxon>Insecta</taxon>
        <taxon>Pterygota</taxon>
        <taxon>Neoptera</taxon>
        <taxon>Endopterygota</taxon>
        <taxon>Hymenoptera</taxon>
        <taxon>Apocrita</taxon>
        <taxon>Aculeata</taxon>
        <taxon>Formicoidea</taxon>
        <taxon>Formicidae</taxon>
        <taxon>Formicinae</taxon>
        <taxon>Camponotus</taxon>
    </lineage>
</organism>